<evidence type="ECO:0000313" key="2">
    <source>
        <dbReference type="Proteomes" id="UP000733744"/>
    </source>
</evidence>
<gene>
    <name evidence="1" type="ORF">EKO24_005540</name>
</gene>
<keyword evidence="2" id="KW-1185">Reference proteome</keyword>
<comment type="caution">
    <text evidence="1">The sequence shown here is derived from an EMBL/GenBank/DDBJ whole genome shotgun (WGS) entry which is preliminary data.</text>
</comment>
<dbReference type="EMBL" id="RYFG02000025">
    <property type="protein sequence ID" value="TRX00782.1"/>
    <property type="molecule type" value="Genomic_DNA"/>
</dbReference>
<name>A0ABY3CF20_9GAMM</name>
<accession>A0ABY3CF20</accession>
<sequence length="74" mass="8619">MHAIELPVEIDSNRQIHLQLPETIHARKAKVIIIYEEPERLVKPITLGLFKGKIQMSDDFNEPLPDSFWLEGRL</sequence>
<proteinExistence type="predicted"/>
<evidence type="ECO:0000313" key="1">
    <source>
        <dbReference type="EMBL" id="TRX00782.1"/>
    </source>
</evidence>
<protein>
    <submittedName>
        <fullName evidence="1">Uncharacterized protein</fullName>
    </submittedName>
</protein>
<reference evidence="1 2" key="1">
    <citation type="journal article" date="2019" name="Antonie Van Leeuwenhoek">
        <title>Description of 'Ca. Methylobacter oryzae' KRF1, a novel species from the environmentally important Methylobacter clade 2.</title>
        <authorList>
            <person name="Khatri K."/>
            <person name="Mohite J.A."/>
            <person name="Pandit P.S."/>
            <person name="Bahulikar R."/>
            <person name="Rahalkar M.C."/>
        </authorList>
    </citation>
    <scope>NUCLEOTIDE SEQUENCE [LARGE SCALE GENOMIC DNA]</scope>
    <source>
        <strain evidence="1 2">KRF1</strain>
    </source>
</reference>
<dbReference type="Proteomes" id="UP000733744">
    <property type="component" value="Unassembled WGS sequence"/>
</dbReference>
<organism evidence="1 2">
    <name type="scientific">Candidatus Methylobacter oryzae</name>
    <dbReference type="NCBI Taxonomy" id="2497749"/>
    <lineage>
        <taxon>Bacteria</taxon>
        <taxon>Pseudomonadati</taxon>
        <taxon>Pseudomonadota</taxon>
        <taxon>Gammaproteobacteria</taxon>
        <taxon>Methylococcales</taxon>
        <taxon>Methylococcaceae</taxon>
        <taxon>Methylobacter</taxon>
    </lineage>
</organism>
<dbReference type="RefSeq" id="WP_127026876.1">
    <property type="nucleotide sequence ID" value="NZ_RYFG02000025.1"/>
</dbReference>